<accession>A0ABY6LZK3</accession>
<evidence type="ECO:0000313" key="1">
    <source>
        <dbReference type="EMBL" id="UYW01747.1"/>
    </source>
</evidence>
<name>A0ABY6LZK3_9FLAO</name>
<gene>
    <name evidence="1" type="ORF">K5I29_02145</name>
</gene>
<evidence type="ECO:0000313" key="2">
    <source>
        <dbReference type="Proteomes" id="UP001163328"/>
    </source>
</evidence>
<protein>
    <submittedName>
        <fullName evidence="1">Uncharacterized protein</fullName>
    </submittedName>
</protein>
<sequence>MPLTDKYETYIEVTGYTNMWNHSYNISSKTLKLLTAKNVSLSIDVYNMNIDEAYL</sequence>
<dbReference type="Proteomes" id="UP001163328">
    <property type="component" value="Chromosome"/>
</dbReference>
<proteinExistence type="predicted"/>
<reference evidence="1" key="1">
    <citation type="submission" date="2021-08" db="EMBL/GenBank/DDBJ databases">
        <title>Flavobacterium sp. strain CC-SYL302.</title>
        <authorList>
            <person name="Lin S.-Y."/>
            <person name="Lee T.-H."/>
            <person name="Young C.-C."/>
        </authorList>
    </citation>
    <scope>NUCLEOTIDE SEQUENCE</scope>
    <source>
        <strain evidence="1">CC-SYL302</strain>
    </source>
</reference>
<keyword evidence="2" id="KW-1185">Reference proteome</keyword>
<organism evidence="1 2">
    <name type="scientific">Flavobacterium agricola</name>
    <dbReference type="NCBI Taxonomy" id="2870839"/>
    <lineage>
        <taxon>Bacteria</taxon>
        <taxon>Pseudomonadati</taxon>
        <taxon>Bacteroidota</taxon>
        <taxon>Flavobacteriia</taxon>
        <taxon>Flavobacteriales</taxon>
        <taxon>Flavobacteriaceae</taxon>
        <taxon>Flavobacterium</taxon>
    </lineage>
</organism>
<dbReference type="RefSeq" id="WP_264434219.1">
    <property type="nucleotide sequence ID" value="NZ_CP081495.1"/>
</dbReference>
<dbReference type="EMBL" id="CP081495">
    <property type="protein sequence ID" value="UYW01747.1"/>
    <property type="molecule type" value="Genomic_DNA"/>
</dbReference>